<feature type="transmembrane region" description="Helical" evidence="1">
    <location>
        <begin position="47"/>
        <end position="73"/>
    </location>
</feature>
<proteinExistence type="predicted"/>
<feature type="transmembrane region" description="Helical" evidence="1">
    <location>
        <begin position="225"/>
        <end position="247"/>
    </location>
</feature>
<dbReference type="Pfam" id="PF12730">
    <property type="entry name" value="ABC2_membrane_4"/>
    <property type="match status" value="1"/>
</dbReference>
<feature type="transmembrane region" description="Helical" evidence="1">
    <location>
        <begin position="17"/>
        <end position="35"/>
    </location>
</feature>
<sequence>MNVIKLEIEKCIKERKYIAPLISIVFFIAISAYFASHDPRGRDYFTYTYYVFILNCRVIFPIIVAIFFTNVLVKEFEKKTARIHFLKPYGREKALLYKYIAGSVIISIIFILTFFVYELILLIVFKIKGLEIFNIYEFSFKEFYLRAYSTLLLQIVFLITFGAMVFIIGIITKKGIITILISLLILISEQRGLFLDIIPKRILFLSTAAKYNYMLQLDKMVYISYLYDLMLNISTLLGFILISFLLIRRIELD</sequence>
<organism evidence="2 3">
    <name type="scientific">Caloramator proteoclasticus DSM 10124</name>
    <dbReference type="NCBI Taxonomy" id="1121262"/>
    <lineage>
        <taxon>Bacteria</taxon>
        <taxon>Bacillati</taxon>
        <taxon>Bacillota</taxon>
        <taxon>Clostridia</taxon>
        <taxon>Eubacteriales</taxon>
        <taxon>Clostridiaceae</taxon>
        <taxon>Caloramator</taxon>
    </lineage>
</organism>
<keyword evidence="1" id="KW-0472">Membrane</keyword>
<dbReference type="EMBL" id="FQVG01000033">
    <property type="protein sequence ID" value="SHF08722.1"/>
    <property type="molecule type" value="Genomic_DNA"/>
</dbReference>
<dbReference type="Proteomes" id="UP000184423">
    <property type="component" value="Unassembled WGS sequence"/>
</dbReference>
<reference evidence="3" key="1">
    <citation type="submission" date="2016-11" db="EMBL/GenBank/DDBJ databases">
        <authorList>
            <person name="Varghese N."/>
            <person name="Submissions S."/>
        </authorList>
    </citation>
    <scope>NUCLEOTIDE SEQUENCE [LARGE SCALE GENOMIC DNA]</scope>
    <source>
        <strain evidence="3">DSM 10124</strain>
    </source>
</reference>
<dbReference type="AlphaFoldDB" id="A0A1M4YTD5"/>
<dbReference type="PANTHER" id="PTHR37305:SF1">
    <property type="entry name" value="MEMBRANE PROTEIN"/>
    <property type="match status" value="1"/>
</dbReference>
<evidence type="ECO:0000313" key="3">
    <source>
        <dbReference type="Proteomes" id="UP000184423"/>
    </source>
</evidence>
<feature type="transmembrane region" description="Helical" evidence="1">
    <location>
        <begin position="147"/>
        <end position="172"/>
    </location>
</feature>
<feature type="transmembrane region" description="Helical" evidence="1">
    <location>
        <begin position="94"/>
        <end position="127"/>
    </location>
</feature>
<gene>
    <name evidence="2" type="ORF">SAMN02746091_01742</name>
</gene>
<keyword evidence="1" id="KW-1133">Transmembrane helix</keyword>
<keyword evidence="1" id="KW-0812">Transmembrane</keyword>
<dbReference type="RefSeq" id="WP_073249071.1">
    <property type="nucleotide sequence ID" value="NZ_FQVG01000033.1"/>
</dbReference>
<evidence type="ECO:0000256" key="1">
    <source>
        <dbReference type="SAM" id="Phobius"/>
    </source>
</evidence>
<evidence type="ECO:0000313" key="2">
    <source>
        <dbReference type="EMBL" id="SHF08722.1"/>
    </source>
</evidence>
<accession>A0A1M4YTD5</accession>
<protein>
    <submittedName>
        <fullName evidence="2">ABC-2 family transporter protein</fullName>
    </submittedName>
</protein>
<dbReference type="PANTHER" id="PTHR37305">
    <property type="entry name" value="INTEGRAL MEMBRANE PROTEIN-RELATED"/>
    <property type="match status" value="1"/>
</dbReference>
<keyword evidence="3" id="KW-1185">Reference proteome</keyword>
<name>A0A1M4YTD5_9CLOT</name>